<dbReference type="Proteomes" id="UP000281406">
    <property type="component" value="Unassembled WGS sequence"/>
</dbReference>
<name>A0A3N0XVG1_ANAGA</name>
<reference evidence="2 3" key="1">
    <citation type="submission" date="2018-10" db="EMBL/GenBank/DDBJ databases">
        <title>Genome assembly for a Yunnan-Guizhou Plateau 3E fish, Anabarilius grahami (Regan), and its evolutionary and genetic applications.</title>
        <authorList>
            <person name="Jiang W."/>
        </authorList>
    </citation>
    <scope>NUCLEOTIDE SEQUENCE [LARGE SCALE GENOMIC DNA]</scope>
    <source>
        <strain evidence="2">AG-KIZ</strain>
        <tissue evidence="2">Muscle</tissue>
    </source>
</reference>
<protein>
    <submittedName>
        <fullName evidence="2">Uncharacterized protein</fullName>
    </submittedName>
</protein>
<gene>
    <name evidence="2" type="ORF">DPX16_15241</name>
</gene>
<comment type="caution">
    <text evidence="2">The sequence shown here is derived from an EMBL/GenBank/DDBJ whole genome shotgun (WGS) entry which is preliminary data.</text>
</comment>
<evidence type="ECO:0000313" key="3">
    <source>
        <dbReference type="Proteomes" id="UP000281406"/>
    </source>
</evidence>
<dbReference type="AlphaFoldDB" id="A0A3N0XVG1"/>
<accession>A0A3N0XVG1</accession>
<evidence type="ECO:0000256" key="1">
    <source>
        <dbReference type="SAM" id="MobiDB-lite"/>
    </source>
</evidence>
<evidence type="ECO:0000313" key="2">
    <source>
        <dbReference type="EMBL" id="ROJ78716.1"/>
    </source>
</evidence>
<feature type="region of interest" description="Disordered" evidence="1">
    <location>
        <begin position="1"/>
        <end position="21"/>
    </location>
</feature>
<organism evidence="2 3">
    <name type="scientific">Anabarilius grahami</name>
    <name type="common">Kanglang fish</name>
    <name type="synonym">Barilius grahami</name>
    <dbReference type="NCBI Taxonomy" id="495550"/>
    <lineage>
        <taxon>Eukaryota</taxon>
        <taxon>Metazoa</taxon>
        <taxon>Chordata</taxon>
        <taxon>Craniata</taxon>
        <taxon>Vertebrata</taxon>
        <taxon>Euteleostomi</taxon>
        <taxon>Actinopterygii</taxon>
        <taxon>Neopterygii</taxon>
        <taxon>Teleostei</taxon>
        <taxon>Ostariophysi</taxon>
        <taxon>Cypriniformes</taxon>
        <taxon>Xenocyprididae</taxon>
        <taxon>Xenocypridinae</taxon>
        <taxon>Xenocypridinae incertae sedis</taxon>
        <taxon>Anabarilius</taxon>
    </lineage>
</organism>
<keyword evidence="3" id="KW-1185">Reference proteome</keyword>
<feature type="compositionally biased region" description="Basic and acidic residues" evidence="1">
    <location>
        <begin position="11"/>
        <end position="21"/>
    </location>
</feature>
<sequence length="79" mass="9083">MGNQGATGSAEPREKGESAKEKRCGLLYAHRVAKRKIYIYKCTHIYTADLLGFSCTTLSRVYREWSKKEKIFSERQFCG</sequence>
<dbReference type="EMBL" id="RJVU01059333">
    <property type="protein sequence ID" value="ROJ78716.1"/>
    <property type="molecule type" value="Genomic_DNA"/>
</dbReference>
<proteinExistence type="predicted"/>
<dbReference type="OrthoDB" id="10045182at2759"/>